<keyword evidence="12" id="KW-1185">Reference proteome</keyword>
<evidence type="ECO:0000256" key="2">
    <source>
        <dbReference type="ARBA" id="ARBA00012483"/>
    </source>
</evidence>
<evidence type="ECO:0000259" key="10">
    <source>
        <dbReference type="PROSITE" id="PS50089"/>
    </source>
</evidence>
<evidence type="ECO:0000256" key="4">
    <source>
        <dbReference type="ARBA" id="ARBA00022723"/>
    </source>
</evidence>
<dbReference type="EC" id="2.3.2.27" evidence="2"/>
<dbReference type="PROSITE" id="PS00518">
    <property type="entry name" value="ZF_RING_1"/>
    <property type="match status" value="1"/>
</dbReference>
<evidence type="ECO:0000313" key="11">
    <source>
        <dbReference type="Ensembl" id="ENSABRP00000009846.1"/>
    </source>
</evidence>
<dbReference type="GO" id="GO:0000209">
    <property type="term" value="P:protein polyubiquitination"/>
    <property type="evidence" value="ECO:0007669"/>
    <property type="project" value="TreeGrafter"/>
</dbReference>
<dbReference type="AlphaFoldDB" id="A0A8B9BW12"/>
<keyword evidence="5 9" id="KW-0863">Zinc-finger</keyword>
<dbReference type="Ensembl" id="ENSABRT00000014041.1">
    <property type="protein sequence ID" value="ENSABRP00000009846.1"/>
    <property type="gene ID" value="ENSABRG00000008817.1"/>
</dbReference>
<organism evidence="11 12">
    <name type="scientific">Anser brachyrhynchus</name>
    <name type="common">Pink-footed goose</name>
    <dbReference type="NCBI Taxonomy" id="132585"/>
    <lineage>
        <taxon>Eukaryota</taxon>
        <taxon>Metazoa</taxon>
        <taxon>Chordata</taxon>
        <taxon>Craniata</taxon>
        <taxon>Vertebrata</taxon>
        <taxon>Euteleostomi</taxon>
        <taxon>Archelosauria</taxon>
        <taxon>Archosauria</taxon>
        <taxon>Dinosauria</taxon>
        <taxon>Saurischia</taxon>
        <taxon>Theropoda</taxon>
        <taxon>Coelurosauria</taxon>
        <taxon>Aves</taxon>
        <taxon>Neognathae</taxon>
        <taxon>Galloanserae</taxon>
        <taxon>Anseriformes</taxon>
        <taxon>Anatidae</taxon>
        <taxon>Anserinae</taxon>
        <taxon>Anser</taxon>
    </lineage>
</organism>
<evidence type="ECO:0000313" key="12">
    <source>
        <dbReference type="Proteomes" id="UP000694426"/>
    </source>
</evidence>
<dbReference type="SMART" id="SM00184">
    <property type="entry name" value="RING"/>
    <property type="match status" value="1"/>
</dbReference>
<dbReference type="PANTHER" id="PTHR46077">
    <property type="entry name" value="E3 UBIQUITIN-PROTEIN LIGASE TOPORS"/>
    <property type="match status" value="1"/>
</dbReference>
<reference evidence="11" key="1">
    <citation type="submission" date="2025-08" db="UniProtKB">
        <authorList>
            <consortium name="Ensembl"/>
        </authorList>
    </citation>
    <scope>IDENTIFICATION</scope>
</reference>
<dbReference type="GO" id="GO:0061630">
    <property type="term" value="F:ubiquitin protein ligase activity"/>
    <property type="evidence" value="ECO:0007669"/>
    <property type="project" value="UniProtKB-EC"/>
</dbReference>
<keyword evidence="3" id="KW-0808">Transferase</keyword>
<keyword evidence="4" id="KW-0479">Metal-binding</keyword>
<dbReference type="InterPro" id="IPR001841">
    <property type="entry name" value="Znf_RING"/>
</dbReference>
<dbReference type="GO" id="GO:0008270">
    <property type="term" value="F:zinc ion binding"/>
    <property type="evidence" value="ECO:0007669"/>
    <property type="project" value="UniProtKB-KW"/>
</dbReference>
<reference evidence="11" key="2">
    <citation type="submission" date="2025-09" db="UniProtKB">
        <authorList>
            <consortium name="Ensembl"/>
        </authorList>
    </citation>
    <scope>IDENTIFICATION</scope>
</reference>
<dbReference type="GeneTree" id="ENSGT01140000282630"/>
<sequence>MDDPLQLVTSMAAALDTRCPICLDTWGSAAYTLPCFHQFCFPCIQRWAHSKPECPLCKSRLTSIVCVHFPFLQLCSSTQNIPSFLSFSSSFVQK</sequence>
<evidence type="ECO:0000256" key="3">
    <source>
        <dbReference type="ARBA" id="ARBA00022679"/>
    </source>
</evidence>
<name>A0A8B9BW12_9AVES</name>
<dbReference type="InterPro" id="IPR017907">
    <property type="entry name" value="Znf_RING_CS"/>
</dbReference>
<proteinExistence type="predicted"/>
<dbReference type="GO" id="GO:0006513">
    <property type="term" value="P:protein monoubiquitination"/>
    <property type="evidence" value="ECO:0007669"/>
    <property type="project" value="TreeGrafter"/>
</dbReference>
<dbReference type="PANTHER" id="PTHR46077:SF1">
    <property type="entry name" value="TOP1 BINDING ARGININE_SERINE RICH PROTEIN, E3 UBIQUITIN LIGASE"/>
    <property type="match status" value="1"/>
</dbReference>
<dbReference type="InterPro" id="IPR013083">
    <property type="entry name" value="Znf_RING/FYVE/PHD"/>
</dbReference>
<keyword evidence="8" id="KW-0804">Transcription</keyword>
<keyword evidence="6" id="KW-0862">Zinc</keyword>
<evidence type="ECO:0000256" key="1">
    <source>
        <dbReference type="ARBA" id="ARBA00000900"/>
    </source>
</evidence>
<evidence type="ECO:0000256" key="8">
    <source>
        <dbReference type="ARBA" id="ARBA00023163"/>
    </source>
</evidence>
<comment type="catalytic activity">
    <reaction evidence="1">
        <text>S-ubiquitinyl-[E2 ubiquitin-conjugating enzyme]-L-cysteine + [acceptor protein]-L-lysine = [E2 ubiquitin-conjugating enzyme]-L-cysteine + N(6)-ubiquitinyl-[acceptor protein]-L-lysine.</text>
        <dbReference type="EC" id="2.3.2.27"/>
    </reaction>
</comment>
<evidence type="ECO:0000256" key="7">
    <source>
        <dbReference type="ARBA" id="ARBA00023015"/>
    </source>
</evidence>
<protein>
    <recommendedName>
        <fullName evidence="2">RING-type E3 ubiquitin transferase</fullName>
        <ecNumber evidence="2">2.3.2.27</ecNumber>
    </recommendedName>
</protein>
<dbReference type="SUPFAM" id="SSF57850">
    <property type="entry name" value="RING/U-box"/>
    <property type="match status" value="1"/>
</dbReference>
<accession>A0A8B9BW12</accession>
<evidence type="ECO:0000256" key="5">
    <source>
        <dbReference type="ARBA" id="ARBA00022771"/>
    </source>
</evidence>
<dbReference type="Pfam" id="PF13923">
    <property type="entry name" value="zf-C3HC4_2"/>
    <property type="match status" value="1"/>
</dbReference>
<keyword evidence="7" id="KW-0805">Transcription regulation</keyword>
<evidence type="ECO:0000256" key="6">
    <source>
        <dbReference type="ARBA" id="ARBA00022833"/>
    </source>
</evidence>
<dbReference type="PROSITE" id="PS50089">
    <property type="entry name" value="ZF_RING_2"/>
    <property type="match status" value="1"/>
</dbReference>
<dbReference type="Gene3D" id="3.30.40.10">
    <property type="entry name" value="Zinc/RING finger domain, C3HC4 (zinc finger)"/>
    <property type="match status" value="1"/>
</dbReference>
<dbReference type="Proteomes" id="UP000694426">
    <property type="component" value="Unplaced"/>
</dbReference>
<feature type="domain" description="RING-type" evidence="10">
    <location>
        <begin position="19"/>
        <end position="58"/>
    </location>
</feature>
<evidence type="ECO:0000256" key="9">
    <source>
        <dbReference type="PROSITE-ProRule" id="PRU00175"/>
    </source>
</evidence>